<dbReference type="EMBL" id="QPIX01000010">
    <property type="protein sequence ID" value="RCW21469.1"/>
    <property type="molecule type" value="Genomic_DNA"/>
</dbReference>
<dbReference type="PANTHER" id="PTHR34216">
    <property type="match status" value="1"/>
</dbReference>
<keyword evidence="8" id="KW-1185">Reference proteome</keyword>
<dbReference type="GO" id="GO:0005975">
    <property type="term" value="P:carbohydrate metabolic process"/>
    <property type="evidence" value="ECO:0007669"/>
    <property type="project" value="InterPro"/>
</dbReference>
<name>A0A6I7HI41_9HYPH</name>
<dbReference type="InterPro" id="IPR051398">
    <property type="entry name" value="Polysacch_Deacetylase"/>
</dbReference>
<protein>
    <recommendedName>
        <fullName evidence="3">Chitooligosaccharide deacetylase</fullName>
    </recommendedName>
    <alternativeName>
        <fullName evidence="5">Nodulation protein B</fullName>
    </alternativeName>
</protein>
<dbReference type="SUPFAM" id="SSF88713">
    <property type="entry name" value="Glycoside hydrolase/deacetylase"/>
    <property type="match status" value="1"/>
</dbReference>
<evidence type="ECO:0000313" key="8">
    <source>
        <dbReference type="Proteomes" id="UP000252582"/>
    </source>
</evidence>
<accession>A0A6I7HI41</accession>
<dbReference type="GO" id="GO:0016810">
    <property type="term" value="F:hydrolase activity, acting on carbon-nitrogen (but not peptide) bonds"/>
    <property type="evidence" value="ECO:0007669"/>
    <property type="project" value="InterPro"/>
</dbReference>
<evidence type="ECO:0000256" key="5">
    <source>
        <dbReference type="ARBA" id="ARBA00032976"/>
    </source>
</evidence>
<sequence length="345" mass="38017">MLRELARRGVITAGLEASHLLRRAGAMASARGLGAIFTLHHVRPFVPTLTNVNDHLEVTPQFLDAAIRQLKAEGYRFVHLEDVPALLQSSGPGQQPFAAFTLDDGYRNNRDHALPVFERHGVPFTVFVCRGFSERTHTIWWETASAILDRLRGVDLKDGGEPVHYDLRTRAEKRAAFDHIAEAICAHGEEAMIEKLDRAAAAAGIDPKAIVEDLVMSGEELAAFARHPLVTFGAHTVSHRSLGFLDPATVSDEVRRSADYVEEITGRRPLAFAYPYGDRRSVTDASVRAVEDAGLRLAVTTSPGTLSTQSAERLFRLPRISLNGFYQKKRYVSALASGIPFRLKG</sequence>
<evidence type="ECO:0000313" key="7">
    <source>
        <dbReference type="EMBL" id="RCW21469.1"/>
    </source>
</evidence>
<dbReference type="PANTHER" id="PTHR34216:SF7">
    <property type="entry name" value="POLY-BETA-1,6-N-ACETYL-D-GLUCOSAMINE N-DEACETYLASE"/>
    <property type="match status" value="1"/>
</dbReference>
<comment type="function">
    <text evidence="1">Is involved in generating a small heat-stable compound (Nod), an acylated oligomer of N-acetylglucosamine, that stimulates mitosis in various plant protoplasts.</text>
</comment>
<dbReference type="InterPro" id="IPR011330">
    <property type="entry name" value="Glyco_hydro/deAcase_b/a-brl"/>
</dbReference>
<evidence type="ECO:0000256" key="4">
    <source>
        <dbReference type="ARBA" id="ARBA00022729"/>
    </source>
</evidence>
<proteinExistence type="inferred from homology"/>
<evidence type="ECO:0000256" key="2">
    <source>
        <dbReference type="ARBA" id="ARBA00010973"/>
    </source>
</evidence>
<dbReference type="RefSeq" id="WP_114364424.1">
    <property type="nucleotide sequence ID" value="NZ_QPIX01000010.1"/>
</dbReference>
<reference evidence="7 8" key="1">
    <citation type="submission" date="2018-07" db="EMBL/GenBank/DDBJ databases">
        <title>Genomic Encyclopedia of Type Strains, Phase IV (KMG-IV): sequencing the most valuable type-strain genomes for metagenomic binning, comparative biology and taxonomic classification.</title>
        <authorList>
            <person name="Goeker M."/>
        </authorList>
    </citation>
    <scope>NUCLEOTIDE SEQUENCE [LARGE SCALE GENOMIC DNA]</scope>
    <source>
        <strain evidence="7 8">DSM 25528</strain>
    </source>
</reference>
<comment type="similarity">
    <text evidence="2">Belongs to the polysaccharide deacetylase family.</text>
</comment>
<dbReference type="InterPro" id="IPR002509">
    <property type="entry name" value="NODB_dom"/>
</dbReference>
<dbReference type="PROSITE" id="PS51677">
    <property type="entry name" value="NODB"/>
    <property type="match status" value="1"/>
</dbReference>
<gene>
    <name evidence="7" type="ORF">DFR48_11056</name>
</gene>
<comment type="caution">
    <text evidence="7">The sequence shown here is derived from an EMBL/GenBank/DDBJ whole genome shotgun (WGS) entry which is preliminary data.</text>
</comment>
<dbReference type="Gene3D" id="3.20.20.370">
    <property type="entry name" value="Glycoside hydrolase/deacetylase"/>
    <property type="match status" value="1"/>
</dbReference>
<organism evidence="7 8">
    <name type="scientific">Ciceribacter lividus</name>
    <dbReference type="NCBI Taxonomy" id="1197950"/>
    <lineage>
        <taxon>Bacteria</taxon>
        <taxon>Pseudomonadati</taxon>
        <taxon>Pseudomonadota</taxon>
        <taxon>Alphaproteobacteria</taxon>
        <taxon>Hyphomicrobiales</taxon>
        <taxon>Rhizobiaceae</taxon>
        <taxon>Ciceribacter</taxon>
    </lineage>
</organism>
<dbReference type="Pfam" id="PF01522">
    <property type="entry name" value="Polysacc_deac_1"/>
    <property type="match status" value="2"/>
</dbReference>
<dbReference type="Proteomes" id="UP000252582">
    <property type="component" value="Unassembled WGS sequence"/>
</dbReference>
<keyword evidence="4" id="KW-0732">Signal</keyword>
<evidence type="ECO:0000256" key="3">
    <source>
        <dbReference type="ARBA" id="ARBA00020071"/>
    </source>
</evidence>
<feature type="domain" description="NodB homology" evidence="6">
    <location>
        <begin position="96"/>
        <end position="345"/>
    </location>
</feature>
<evidence type="ECO:0000256" key="1">
    <source>
        <dbReference type="ARBA" id="ARBA00003236"/>
    </source>
</evidence>
<dbReference type="AlphaFoldDB" id="A0A6I7HI41"/>
<evidence type="ECO:0000259" key="6">
    <source>
        <dbReference type="PROSITE" id="PS51677"/>
    </source>
</evidence>